<dbReference type="Pfam" id="PF05130">
    <property type="entry name" value="FlgN"/>
    <property type="match status" value="1"/>
</dbReference>
<dbReference type="GO" id="GO:0044780">
    <property type="term" value="P:bacterial-type flagellum assembly"/>
    <property type="evidence" value="ECO:0007669"/>
    <property type="project" value="InterPro"/>
</dbReference>
<keyword evidence="5" id="KW-1185">Reference proteome</keyword>
<dbReference type="RefSeq" id="WP_009518106.1">
    <property type="nucleotide sequence ID" value="NZ_CCAE010000009.1"/>
</dbReference>
<evidence type="ECO:0000256" key="1">
    <source>
        <dbReference type="ARBA" id="ARBA00002397"/>
    </source>
</evidence>
<dbReference type="Gene3D" id="1.20.58.300">
    <property type="entry name" value="FlgN-like"/>
    <property type="match status" value="1"/>
</dbReference>
<dbReference type="SUPFAM" id="SSF140566">
    <property type="entry name" value="FlgN-like"/>
    <property type="match status" value="1"/>
</dbReference>
<proteinExistence type="inferred from homology"/>
<evidence type="ECO:0008006" key="6">
    <source>
        <dbReference type="Google" id="ProtNLM"/>
    </source>
</evidence>
<comment type="similarity">
    <text evidence="2">Belongs to the FlgN family.</text>
</comment>
<accession>A0A1L1PRE1</accession>
<evidence type="ECO:0000256" key="2">
    <source>
        <dbReference type="ARBA" id="ARBA00007703"/>
    </source>
</evidence>
<evidence type="ECO:0000313" key="5">
    <source>
        <dbReference type="Proteomes" id="UP000028878"/>
    </source>
</evidence>
<organism evidence="4 5">
    <name type="scientific">Hydrogenophaga intermedia</name>
    <dbReference type="NCBI Taxonomy" id="65786"/>
    <lineage>
        <taxon>Bacteria</taxon>
        <taxon>Pseudomonadati</taxon>
        <taxon>Pseudomonadota</taxon>
        <taxon>Betaproteobacteria</taxon>
        <taxon>Burkholderiales</taxon>
        <taxon>Comamonadaceae</taxon>
        <taxon>Hydrogenophaga</taxon>
    </lineage>
</organism>
<comment type="function">
    <text evidence="1">Required for the efficient initiation of filament assembly.</text>
</comment>
<keyword evidence="3" id="KW-1005">Bacterial flagellum biogenesis</keyword>
<name>A0A1L1PRE1_HYDIT</name>
<dbReference type="EMBL" id="CCAE010000009">
    <property type="protein sequence ID" value="CDN87171.1"/>
    <property type="molecule type" value="Genomic_DNA"/>
</dbReference>
<gene>
    <name evidence="4" type="ORF">BN948_01590</name>
</gene>
<reference evidence="5" key="1">
    <citation type="submission" date="2014-11" db="EMBL/GenBank/DDBJ databases">
        <title>Draft genome sequence of Hydrogenophaga intermedia S1.</title>
        <authorList>
            <person name="Gan H.M."/>
            <person name="Chew T.H."/>
            <person name="Stolz A."/>
        </authorList>
    </citation>
    <scope>NUCLEOTIDE SEQUENCE [LARGE SCALE GENOMIC DNA]</scope>
    <source>
        <strain evidence="5">S1</strain>
    </source>
</reference>
<evidence type="ECO:0000313" key="4">
    <source>
        <dbReference type="EMBL" id="CDN87171.1"/>
    </source>
</evidence>
<protein>
    <recommendedName>
        <fullName evidence="6">FlgN family protein</fullName>
    </recommendedName>
</protein>
<dbReference type="Proteomes" id="UP000028878">
    <property type="component" value="Unassembled WGS sequence"/>
</dbReference>
<evidence type="ECO:0000256" key="3">
    <source>
        <dbReference type="ARBA" id="ARBA00022795"/>
    </source>
</evidence>
<dbReference type="AlphaFoldDB" id="A0A1L1PRE1"/>
<sequence length="142" mass="15910">MISAAEALTLLDGLRQERDGFARMRDLLEAHFEAAVRHDSERVRVAAERITVLTERLDTLCSERQQRVLRLTGGATRDAHEALALRLTAKAADLLREQMRELQTLVGECKRLNVRNCELVVGQQEIMARVLSNDGQGTYAPA</sequence>
<dbReference type="InterPro" id="IPR036679">
    <property type="entry name" value="FlgN-like_sf"/>
</dbReference>
<dbReference type="InterPro" id="IPR007809">
    <property type="entry name" value="FlgN-like"/>
</dbReference>